<keyword evidence="2" id="KW-0732">Signal</keyword>
<dbReference type="EMBL" id="JBICCN010000096">
    <property type="protein sequence ID" value="KAL3094145.1"/>
    <property type="molecule type" value="Genomic_DNA"/>
</dbReference>
<comment type="caution">
    <text evidence="5">The sequence shown here is derived from an EMBL/GenBank/DDBJ whole genome shotgun (WGS) entry which is preliminary data.</text>
</comment>
<evidence type="ECO:0000313" key="3">
    <source>
        <dbReference type="EMBL" id="KAL3071453.1"/>
    </source>
</evidence>
<feature type="signal peptide" evidence="2">
    <location>
        <begin position="1"/>
        <end position="23"/>
    </location>
</feature>
<evidence type="ECO:0000256" key="1">
    <source>
        <dbReference type="SAM" id="Coils"/>
    </source>
</evidence>
<dbReference type="AlphaFoldDB" id="A0ABD2JU17"/>
<dbReference type="EMBL" id="JBICCN010000151">
    <property type="protein sequence ID" value="KAL3088958.1"/>
    <property type="molecule type" value="Genomic_DNA"/>
</dbReference>
<keyword evidence="6" id="KW-1185">Reference proteome</keyword>
<sequence>MKNAKFSLPFLLLATFAHLSVQCVPPRTAPLFFFPSAPTPISLVQMHLIEQVMGEKAMYIPKFLRGSPLNKFYEYKALLETLGTQRDDQILDKFGRWLNAQTELIKSKYLEYDFESNETIPLFQKLRDEKTADYSQKTAEINSEMVLLITNPYLVAVDKIKQLLALLKTIPDKQCDQIANAWRQIRIEYAKSLIEKAQAAAAAAQQEKRNSQNDEFN</sequence>
<evidence type="ECO:0008006" key="7">
    <source>
        <dbReference type="Google" id="ProtNLM"/>
    </source>
</evidence>
<dbReference type="Proteomes" id="UP001620645">
    <property type="component" value="Unassembled WGS sequence"/>
</dbReference>
<accession>A0ABD2JU17</accession>
<gene>
    <name evidence="5" type="ORF">niasHS_004830</name>
    <name evidence="4" type="ORF">niasHS_009632</name>
    <name evidence="3" type="ORF">niasHS_016737</name>
</gene>
<protein>
    <recommendedName>
        <fullName evidence="7">DUF148 domain-containing protein</fullName>
    </recommendedName>
</protein>
<dbReference type="EMBL" id="JBICCN010000391">
    <property type="protein sequence ID" value="KAL3071453.1"/>
    <property type="molecule type" value="Genomic_DNA"/>
</dbReference>
<reference evidence="5 6" key="1">
    <citation type="submission" date="2024-10" db="EMBL/GenBank/DDBJ databases">
        <authorList>
            <person name="Kim D."/>
        </authorList>
    </citation>
    <scope>NUCLEOTIDE SEQUENCE [LARGE SCALE GENOMIC DNA]</scope>
    <source>
        <strain evidence="5">Taebaek</strain>
    </source>
</reference>
<keyword evidence="1" id="KW-0175">Coiled coil</keyword>
<evidence type="ECO:0000256" key="2">
    <source>
        <dbReference type="SAM" id="SignalP"/>
    </source>
</evidence>
<evidence type="ECO:0000313" key="6">
    <source>
        <dbReference type="Proteomes" id="UP001620645"/>
    </source>
</evidence>
<evidence type="ECO:0000313" key="5">
    <source>
        <dbReference type="EMBL" id="KAL3094145.1"/>
    </source>
</evidence>
<evidence type="ECO:0000313" key="4">
    <source>
        <dbReference type="EMBL" id="KAL3088958.1"/>
    </source>
</evidence>
<feature type="chain" id="PRO_5044724176" description="DUF148 domain-containing protein" evidence="2">
    <location>
        <begin position="24"/>
        <end position="217"/>
    </location>
</feature>
<proteinExistence type="predicted"/>
<feature type="coiled-coil region" evidence="1">
    <location>
        <begin position="187"/>
        <end position="214"/>
    </location>
</feature>
<organism evidence="5 6">
    <name type="scientific">Heterodera schachtii</name>
    <name type="common">Sugarbeet cyst nematode worm</name>
    <name type="synonym">Tylenchus schachtii</name>
    <dbReference type="NCBI Taxonomy" id="97005"/>
    <lineage>
        <taxon>Eukaryota</taxon>
        <taxon>Metazoa</taxon>
        <taxon>Ecdysozoa</taxon>
        <taxon>Nematoda</taxon>
        <taxon>Chromadorea</taxon>
        <taxon>Rhabditida</taxon>
        <taxon>Tylenchina</taxon>
        <taxon>Tylenchomorpha</taxon>
        <taxon>Tylenchoidea</taxon>
        <taxon>Heteroderidae</taxon>
        <taxon>Heteroderinae</taxon>
        <taxon>Heterodera</taxon>
    </lineage>
</organism>
<name>A0ABD2JU17_HETSC</name>